<keyword evidence="1" id="KW-1133">Transmembrane helix</keyword>
<dbReference type="Proteomes" id="UP000320176">
    <property type="component" value="Unassembled WGS sequence"/>
</dbReference>
<sequence length="197" mass="21595">METDSTTENSPAAPLSEQHFQELAFATQRALPVRRAARVAAFNGWITAIIAALSLPFAVTGLIALLVAIGLGVVAFLEFRGRRQLLAFKPEGATLLGWNQAGFMTLIIAYCCWMLFSGATDLDAHPEYAQLLGAQGRELYRSLVVAFYSAVIVLTVIFQGGNSLYYFSRRKHVATYLEQTPKWVQDLQQANSGAMST</sequence>
<name>A0A5C6AYP1_9BACT</name>
<feature type="transmembrane region" description="Helical" evidence="1">
    <location>
        <begin position="139"/>
        <end position="161"/>
    </location>
</feature>
<feature type="transmembrane region" description="Helical" evidence="1">
    <location>
        <begin position="98"/>
        <end position="119"/>
    </location>
</feature>
<reference evidence="2 3" key="1">
    <citation type="submission" date="2019-02" db="EMBL/GenBank/DDBJ databases">
        <title>Deep-cultivation of Planctomycetes and their phenomic and genomic characterization uncovers novel biology.</title>
        <authorList>
            <person name="Wiegand S."/>
            <person name="Jogler M."/>
            <person name="Boedeker C."/>
            <person name="Pinto D."/>
            <person name="Vollmers J."/>
            <person name="Rivas-Marin E."/>
            <person name="Kohn T."/>
            <person name="Peeters S.H."/>
            <person name="Heuer A."/>
            <person name="Rast P."/>
            <person name="Oberbeckmann S."/>
            <person name="Bunk B."/>
            <person name="Jeske O."/>
            <person name="Meyerdierks A."/>
            <person name="Storesund J.E."/>
            <person name="Kallscheuer N."/>
            <person name="Luecker S."/>
            <person name="Lage O.M."/>
            <person name="Pohl T."/>
            <person name="Merkel B.J."/>
            <person name="Hornburger P."/>
            <person name="Mueller R.-W."/>
            <person name="Bruemmer F."/>
            <person name="Labrenz M."/>
            <person name="Spormann A.M."/>
            <person name="Op Den Camp H."/>
            <person name="Overmann J."/>
            <person name="Amann R."/>
            <person name="Jetten M.S.M."/>
            <person name="Mascher T."/>
            <person name="Medema M.H."/>
            <person name="Devos D.P."/>
            <person name="Kaster A.-K."/>
            <person name="Ovreas L."/>
            <person name="Rohde M."/>
            <person name="Galperin M.Y."/>
            <person name="Jogler C."/>
        </authorList>
    </citation>
    <scope>NUCLEOTIDE SEQUENCE [LARGE SCALE GENOMIC DNA]</scope>
    <source>
        <strain evidence="2 3">Pla52n</strain>
    </source>
</reference>
<comment type="caution">
    <text evidence="2">The sequence shown here is derived from an EMBL/GenBank/DDBJ whole genome shotgun (WGS) entry which is preliminary data.</text>
</comment>
<dbReference type="EMBL" id="SJPN01000003">
    <property type="protein sequence ID" value="TWU04242.1"/>
    <property type="molecule type" value="Genomic_DNA"/>
</dbReference>
<proteinExistence type="predicted"/>
<evidence type="ECO:0000313" key="3">
    <source>
        <dbReference type="Proteomes" id="UP000320176"/>
    </source>
</evidence>
<accession>A0A5C6AYP1</accession>
<keyword evidence="3" id="KW-1185">Reference proteome</keyword>
<dbReference type="AlphaFoldDB" id="A0A5C6AYP1"/>
<keyword evidence="1" id="KW-0812">Transmembrane</keyword>
<evidence type="ECO:0000256" key="1">
    <source>
        <dbReference type="SAM" id="Phobius"/>
    </source>
</evidence>
<keyword evidence="1" id="KW-0472">Membrane</keyword>
<gene>
    <name evidence="2" type="ORF">Pla52n_22810</name>
</gene>
<dbReference type="RefSeq" id="WP_146519700.1">
    <property type="nucleotide sequence ID" value="NZ_CP151726.1"/>
</dbReference>
<protein>
    <submittedName>
        <fullName evidence="2">Uncharacterized protein</fullName>
    </submittedName>
</protein>
<dbReference type="OrthoDB" id="270952at2"/>
<evidence type="ECO:0000313" key="2">
    <source>
        <dbReference type="EMBL" id="TWU04242.1"/>
    </source>
</evidence>
<organism evidence="2 3">
    <name type="scientific">Stieleria varia</name>
    <dbReference type="NCBI Taxonomy" id="2528005"/>
    <lineage>
        <taxon>Bacteria</taxon>
        <taxon>Pseudomonadati</taxon>
        <taxon>Planctomycetota</taxon>
        <taxon>Planctomycetia</taxon>
        <taxon>Pirellulales</taxon>
        <taxon>Pirellulaceae</taxon>
        <taxon>Stieleria</taxon>
    </lineage>
</organism>
<feature type="transmembrane region" description="Helical" evidence="1">
    <location>
        <begin position="44"/>
        <end position="77"/>
    </location>
</feature>